<organism evidence="1 2">
    <name type="scientific">Aureobasidium subglaciale (strain EXF-2481)</name>
    <name type="common">Aureobasidium pullulans var. subglaciale</name>
    <dbReference type="NCBI Taxonomy" id="1043005"/>
    <lineage>
        <taxon>Eukaryota</taxon>
        <taxon>Fungi</taxon>
        <taxon>Dikarya</taxon>
        <taxon>Ascomycota</taxon>
        <taxon>Pezizomycotina</taxon>
        <taxon>Dothideomycetes</taxon>
        <taxon>Dothideomycetidae</taxon>
        <taxon>Dothideales</taxon>
        <taxon>Saccotheciaceae</taxon>
        <taxon>Aureobasidium</taxon>
    </lineage>
</organism>
<name>A0A074YMH2_AURSE</name>
<accession>A0A074YMH2</accession>
<reference evidence="1 2" key="1">
    <citation type="journal article" date="2014" name="BMC Genomics">
        <title>Genome sequencing of four Aureobasidium pullulans varieties: biotechnological potential, stress tolerance, and description of new species.</title>
        <authorList>
            <person name="Gostin Ar C."/>
            <person name="Ohm R.A."/>
            <person name="Kogej T."/>
            <person name="Sonjak S."/>
            <person name="Turk M."/>
            <person name="Zajc J."/>
            <person name="Zalar P."/>
            <person name="Grube M."/>
            <person name="Sun H."/>
            <person name="Han J."/>
            <person name="Sharma A."/>
            <person name="Chiniquy J."/>
            <person name="Ngan C.Y."/>
            <person name="Lipzen A."/>
            <person name="Barry K."/>
            <person name="Grigoriev I.V."/>
            <person name="Gunde-Cimerman N."/>
        </authorList>
    </citation>
    <scope>NUCLEOTIDE SEQUENCE [LARGE SCALE GENOMIC DNA]</scope>
    <source>
        <strain evidence="1 2">EXF-2481</strain>
    </source>
</reference>
<dbReference type="HOGENOM" id="CLU_1019352_0_0_1"/>
<dbReference type="AlphaFoldDB" id="A0A074YMH2"/>
<dbReference type="OrthoDB" id="3859510at2759"/>
<evidence type="ECO:0000313" key="2">
    <source>
        <dbReference type="Proteomes" id="UP000030641"/>
    </source>
</evidence>
<proteinExistence type="predicted"/>
<dbReference type="GeneID" id="25366456"/>
<evidence type="ECO:0000313" key="1">
    <source>
        <dbReference type="EMBL" id="KEQ95307.1"/>
    </source>
</evidence>
<keyword evidence="2" id="KW-1185">Reference proteome</keyword>
<protein>
    <submittedName>
        <fullName evidence="1">Uncharacterized protein</fullName>
    </submittedName>
</protein>
<sequence length="273" mass="29560">MSNHNAGLTTSCVTTPNHADLPDILANKASPTSGDDVPSRQMMDTYILQVWTGFQAVNARVGVLKSIRASTRVSSHFRCIVGCPKCTQSSFSSPEIQNFCVCAEDVVVYKSTLQQKAIEPEPYHHPRSVIKQTNYLTQHVQIHSLRRGDSNRSRPGSSRFLQGTKRRLLLRLVSKTHRQTSNFPILILCHRTVNLSGIEGGCDAIVNGNNFQAVLQGEGGCFAVTAFSCQDPEGGGTTFTFNQSDFCDGGSVADAVSQVFNVDAFSCSGQGPA</sequence>
<gene>
    <name evidence="1" type="ORF">AUEXF2481DRAFT_39858</name>
</gene>
<dbReference type="Proteomes" id="UP000030641">
    <property type="component" value="Unassembled WGS sequence"/>
</dbReference>
<dbReference type="InParanoid" id="A0A074YMH2"/>
<dbReference type="RefSeq" id="XP_013343846.1">
    <property type="nucleotide sequence ID" value="XM_013488392.1"/>
</dbReference>
<dbReference type="EMBL" id="KL584759">
    <property type="protein sequence ID" value="KEQ95307.1"/>
    <property type="molecule type" value="Genomic_DNA"/>
</dbReference>